<dbReference type="InterPro" id="IPR009057">
    <property type="entry name" value="Homeodomain-like_sf"/>
</dbReference>
<dbReference type="AlphaFoldDB" id="A0A255GGZ0"/>
<reference evidence="4 5" key="1">
    <citation type="submission" date="2017-07" db="EMBL/GenBank/DDBJ databases">
        <title>Draft whole genome sequences of clinical Proprionibacteriaceae strains.</title>
        <authorList>
            <person name="Bernier A.-M."/>
            <person name="Bernard K."/>
            <person name="Domingo M.-C."/>
        </authorList>
    </citation>
    <scope>NUCLEOTIDE SEQUENCE [LARGE SCALE GENOMIC DNA]</scope>
    <source>
        <strain evidence="4 5">NML 030167</strain>
    </source>
</reference>
<dbReference type="Pfam" id="PF19344">
    <property type="entry name" value="TetR_C_32"/>
    <property type="match status" value="1"/>
</dbReference>
<feature type="domain" description="HTH tetR-type" evidence="3">
    <location>
        <begin position="61"/>
        <end position="120"/>
    </location>
</feature>
<protein>
    <submittedName>
        <fullName evidence="4">TetR family transcriptional regulator</fullName>
    </submittedName>
</protein>
<dbReference type="SUPFAM" id="SSF46689">
    <property type="entry name" value="Homeodomain-like"/>
    <property type="match status" value="1"/>
</dbReference>
<accession>A0A255GGZ0</accession>
<dbReference type="PROSITE" id="PS50977">
    <property type="entry name" value="HTH_TETR_2"/>
    <property type="match status" value="1"/>
</dbReference>
<dbReference type="GO" id="GO:0000976">
    <property type="term" value="F:transcription cis-regulatory region binding"/>
    <property type="evidence" value="ECO:0007669"/>
    <property type="project" value="TreeGrafter"/>
</dbReference>
<proteinExistence type="predicted"/>
<dbReference type="EMBL" id="NMVO01000012">
    <property type="protein sequence ID" value="OYO14851.1"/>
    <property type="molecule type" value="Genomic_DNA"/>
</dbReference>
<dbReference type="InterPro" id="IPR050109">
    <property type="entry name" value="HTH-type_TetR-like_transc_reg"/>
</dbReference>
<evidence type="ECO:0000259" key="3">
    <source>
        <dbReference type="PROSITE" id="PS50977"/>
    </source>
</evidence>
<dbReference type="PANTHER" id="PTHR30055:SF226">
    <property type="entry name" value="HTH-TYPE TRANSCRIPTIONAL REGULATOR PKSA"/>
    <property type="match status" value="1"/>
</dbReference>
<dbReference type="InterPro" id="IPR036271">
    <property type="entry name" value="Tet_transcr_reg_TetR-rel_C_sf"/>
</dbReference>
<dbReference type="InterPro" id="IPR045823">
    <property type="entry name" value="TetR_C_32"/>
</dbReference>
<evidence type="ECO:0000313" key="4">
    <source>
        <dbReference type="EMBL" id="OYO14851.1"/>
    </source>
</evidence>
<keyword evidence="5" id="KW-1185">Reference proteome</keyword>
<dbReference type="InterPro" id="IPR001647">
    <property type="entry name" value="HTH_TetR"/>
</dbReference>
<organism evidence="4 5">
    <name type="scientific">Enemella evansiae</name>
    <dbReference type="NCBI Taxonomy" id="2016499"/>
    <lineage>
        <taxon>Bacteria</taxon>
        <taxon>Bacillati</taxon>
        <taxon>Actinomycetota</taxon>
        <taxon>Actinomycetes</taxon>
        <taxon>Propionibacteriales</taxon>
        <taxon>Propionibacteriaceae</taxon>
        <taxon>Enemella</taxon>
    </lineage>
</organism>
<evidence type="ECO:0000256" key="1">
    <source>
        <dbReference type="ARBA" id="ARBA00023125"/>
    </source>
</evidence>
<dbReference type="Gene3D" id="1.10.357.10">
    <property type="entry name" value="Tetracycline Repressor, domain 2"/>
    <property type="match status" value="1"/>
</dbReference>
<dbReference type="PANTHER" id="PTHR30055">
    <property type="entry name" value="HTH-TYPE TRANSCRIPTIONAL REGULATOR RUTR"/>
    <property type="match status" value="1"/>
</dbReference>
<gene>
    <name evidence="4" type="ORF">CGZ94_08810</name>
</gene>
<dbReference type="GO" id="GO:0003700">
    <property type="term" value="F:DNA-binding transcription factor activity"/>
    <property type="evidence" value="ECO:0007669"/>
    <property type="project" value="TreeGrafter"/>
</dbReference>
<dbReference type="OrthoDB" id="70491at2"/>
<sequence length="247" mass="27155">MAARRGAAVMVTPVCELSTRTRPIYPIRQVVETPSIWYFLGMAGPVNEVDGRAARWTEHNQARRAALVEVALDAIREQGPGVGMDEIAARAQTSKPVLYRHFTDRAGLYRAVAERVDERIGRRLNRALGTQGDVRTVVAAAAEAYLSLTEADPQVYRFVVRPPALEGTVADRQVRGITDRAAQVLGEFLAPRLGPVLAHTWAVALVGALQASADRWLEDPDPMPRAELVEQLTDFLTDGLSIHLEEQ</sequence>
<dbReference type="Pfam" id="PF00440">
    <property type="entry name" value="TetR_N"/>
    <property type="match status" value="1"/>
</dbReference>
<evidence type="ECO:0000256" key="2">
    <source>
        <dbReference type="PROSITE-ProRule" id="PRU00335"/>
    </source>
</evidence>
<evidence type="ECO:0000313" key="5">
    <source>
        <dbReference type="Proteomes" id="UP000215896"/>
    </source>
</evidence>
<dbReference type="SUPFAM" id="SSF48498">
    <property type="entry name" value="Tetracyclin repressor-like, C-terminal domain"/>
    <property type="match status" value="1"/>
</dbReference>
<feature type="DNA-binding region" description="H-T-H motif" evidence="2">
    <location>
        <begin position="83"/>
        <end position="102"/>
    </location>
</feature>
<comment type="caution">
    <text evidence="4">The sequence shown here is derived from an EMBL/GenBank/DDBJ whole genome shotgun (WGS) entry which is preliminary data.</text>
</comment>
<dbReference type="Proteomes" id="UP000215896">
    <property type="component" value="Unassembled WGS sequence"/>
</dbReference>
<name>A0A255GGZ0_9ACTN</name>
<keyword evidence="1 2" id="KW-0238">DNA-binding</keyword>